<proteinExistence type="predicted"/>
<accession>A0A6C1E9N6</accession>
<keyword evidence="3" id="KW-1185">Reference proteome</keyword>
<organism evidence="2 3">
    <name type="scientific">Saccharomyces pastorianus</name>
    <name type="common">Lager yeast</name>
    <name type="synonym">Saccharomyces cerevisiae x Saccharomyces eubayanus</name>
    <dbReference type="NCBI Taxonomy" id="27292"/>
    <lineage>
        <taxon>Eukaryota</taxon>
        <taxon>Fungi</taxon>
        <taxon>Dikarya</taxon>
        <taxon>Ascomycota</taxon>
        <taxon>Saccharomycotina</taxon>
        <taxon>Saccharomycetes</taxon>
        <taxon>Saccharomycetales</taxon>
        <taxon>Saccharomycetaceae</taxon>
        <taxon>Saccharomyces</taxon>
    </lineage>
</organism>
<dbReference type="Proteomes" id="UP000501346">
    <property type="component" value="Chromosome SeVIII-SeXV"/>
</dbReference>
<evidence type="ECO:0000313" key="2">
    <source>
        <dbReference type="EMBL" id="QID85397.1"/>
    </source>
</evidence>
<reference evidence="2 3" key="1">
    <citation type="journal article" date="2019" name="BMC Genomics">
        <title>Chromosome level assembly and comparative genome analysis confirm lager-brewing yeasts originated from a single hybridization.</title>
        <authorList>
            <person name="Salazar A.N."/>
            <person name="Gorter de Vries A.R."/>
            <person name="van den Broek M."/>
            <person name="Brouwers N."/>
            <person name="de la Torre Cortes P."/>
            <person name="Kuijpers N.G.A."/>
            <person name="Daran J.G."/>
            <person name="Abeel T."/>
        </authorList>
    </citation>
    <scope>NUCLEOTIDE SEQUENCE [LARGE SCALE GENOMIC DNA]</scope>
    <source>
        <strain evidence="2 3">CBS 1483</strain>
    </source>
</reference>
<dbReference type="EMBL" id="CP049005">
    <property type="protein sequence ID" value="QID85397.1"/>
    <property type="molecule type" value="Genomic_DNA"/>
</dbReference>
<gene>
    <name evidence="2" type="primary">SPO13_2</name>
    <name evidence="2" type="ORF">GRS66_007971</name>
</gene>
<feature type="region of interest" description="Disordered" evidence="1">
    <location>
        <begin position="250"/>
        <end position="298"/>
    </location>
</feature>
<protein>
    <submittedName>
        <fullName evidence="2">Sporulation protein</fullName>
    </submittedName>
</protein>
<name>A0A6C1E9N6_SACPS</name>
<sequence length="298" mass="34026">MAPKKRFRPLEIGSPKHSKRKVQKPLQEKTTNLRVSPFALSRIDKDAKSKESAKVEKTRKVISENIFNSKHVDLRLETPRPGLKFVSDPQKGSKAPDVRYLKNKSSHALKDERQAIVSPSFDKSLKFEDIEQPPKSTSTPVSAQPSQIRVEREPSMFPLPYYIAPSPMYNFNPYQNFTGNPVFLTPCYNPSVNYAIPVQQPELLYPNGNVYDSPLFDKVRHPHQINDPDSLNREQHYEYRPIFPISISNNGDFVGQETPRIASKPSNKRFSNSQDVDYSDYESSGQNATYHDSKSPLD</sequence>
<feature type="region of interest" description="Disordered" evidence="1">
    <location>
        <begin position="1"/>
        <end position="33"/>
    </location>
</feature>
<dbReference type="OrthoDB" id="4035583at2759"/>
<dbReference type="AlphaFoldDB" id="A0A6C1E9N6"/>
<evidence type="ECO:0000256" key="1">
    <source>
        <dbReference type="SAM" id="MobiDB-lite"/>
    </source>
</evidence>
<feature type="compositionally biased region" description="Polar residues" evidence="1">
    <location>
        <begin position="264"/>
        <end position="290"/>
    </location>
</feature>
<evidence type="ECO:0000313" key="3">
    <source>
        <dbReference type="Proteomes" id="UP000501346"/>
    </source>
</evidence>